<keyword evidence="1" id="KW-0472">Membrane</keyword>
<evidence type="ECO:0000313" key="2">
    <source>
        <dbReference type="EMBL" id="QEE28732.1"/>
    </source>
</evidence>
<keyword evidence="1" id="KW-0812">Transmembrane</keyword>
<reference evidence="2 3" key="1">
    <citation type="submission" date="2019-08" db="EMBL/GenBank/DDBJ databases">
        <title>Complete genome sequence of Terriglobus albidus strain ORNL.</title>
        <authorList>
            <person name="Podar M."/>
        </authorList>
    </citation>
    <scope>NUCLEOTIDE SEQUENCE [LARGE SCALE GENOMIC DNA]</scope>
    <source>
        <strain evidence="2 3">ORNL</strain>
    </source>
</reference>
<proteinExistence type="predicted"/>
<keyword evidence="1" id="KW-1133">Transmembrane helix</keyword>
<dbReference type="Proteomes" id="UP000321820">
    <property type="component" value="Chromosome"/>
</dbReference>
<feature type="transmembrane region" description="Helical" evidence="1">
    <location>
        <begin position="42"/>
        <end position="64"/>
    </location>
</feature>
<feature type="transmembrane region" description="Helical" evidence="1">
    <location>
        <begin position="76"/>
        <end position="96"/>
    </location>
</feature>
<sequence length="103" mass="11676">MESLLHTATQIFENSLVSSPSFTAKRMKSLQIDPKMTLKTKYILSMAAFWGMATALGTNAWSIWVDHRPFSWIDMFLRLIVFCLAGLGFGALMWSLRGRGSRQ</sequence>
<dbReference type="EMBL" id="CP042806">
    <property type="protein sequence ID" value="QEE28732.1"/>
    <property type="molecule type" value="Genomic_DNA"/>
</dbReference>
<accession>A0A5B9E902</accession>
<protein>
    <submittedName>
        <fullName evidence="2">Uncharacterized protein</fullName>
    </submittedName>
</protein>
<evidence type="ECO:0000256" key="1">
    <source>
        <dbReference type="SAM" id="Phobius"/>
    </source>
</evidence>
<gene>
    <name evidence="2" type="ORF">FTW19_12420</name>
</gene>
<keyword evidence="3" id="KW-1185">Reference proteome</keyword>
<dbReference type="KEGG" id="talb:FTW19_12420"/>
<evidence type="ECO:0000313" key="3">
    <source>
        <dbReference type="Proteomes" id="UP000321820"/>
    </source>
</evidence>
<dbReference type="AlphaFoldDB" id="A0A5B9E902"/>
<organism evidence="2 3">
    <name type="scientific">Terriglobus albidus</name>
    <dbReference type="NCBI Taxonomy" id="1592106"/>
    <lineage>
        <taxon>Bacteria</taxon>
        <taxon>Pseudomonadati</taxon>
        <taxon>Acidobacteriota</taxon>
        <taxon>Terriglobia</taxon>
        <taxon>Terriglobales</taxon>
        <taxon>Acidobacteriaceae</taxon>
        <taxon>Terriglobus</taxon>
    </lineage>
</organism>
<name>A0A5B9E902_9BACT</name>